<dbReference type="GO" id="GO:0016020">
    <property type="term" value="C:membrane"/>
    <property type="evidence" value="ECO:0007669"/>
    <property type="project" value="InterPro"/>
</dbReference>
<name>A0A1G2BIA1_9BACT</name>
<dbReference type="Pfam" id="PF04464">
    <property type="entry name" value="Glyphos_transf"/>
    <property type="match status" value="1"/>
</dbReference>
<dbReference type="GO" id="GO:0047355">
    <property type="term" value="F:CDP-glycerol glycerophosphotransferase activity"/>
    <property type="evidence" value="ECO:0007669"/>
    <property type="project" value="InterPro"/>
</dbReference>
<dbReference type="InterPro" id="IPR043148">
    <property type="entry name" value="TagF_C"/>
</dbReference>
<dbReference type="EMBL" id="MHKL01000034">
    <property type="protein sequence ID" value="OGY88911.1"/>
    <property type="molecule type" value="Genomic_DNA"/>
</dbReference>
<proteinExistence type="predicted"/>
<reference evidence="1 2" key="1">
    <citation type="journal article" date="2016" name="Nat. Commun.">
        <title>Thousands of microbial genomes shed light on interconnected biogeochemical processes in an aquifer system.</title>
        <authorList>
            <person name="Anantharaman K."/>
            <person name="Brown C.T."/>
            <person name="Hug L.A."/>
            <person name="Sharon I."/>
            <person name="Castelle C.J."/>
            <person name="Probst A.J."/>
            <person name="Thomas B.C."/>
            <person name="Singh A."/>
            <person name="Wilkins M.J."/>
            <person name="Karaoz U."/>
            <person name="Brodie E.L."/>
            <person name="Williams K.H."/>
            <person name="Hubbard S.S."/>
            <person name="Banfield J.F."/>
        </authorList>
    </citation>
    <scope>NUCLEOTIDE SEQUENCE [LARGE SCALE GENOMIC DNA]</scope>
</reference>
<comment type="caution">
    <text evidence="1">The sequence shown here is derived from an EMBL/GenBank/DDBJ whole genome shotgun (WGS) entry which is preliminary data.</text>
</comment>
<dbReference type="SUPFAM" id="SSF53756">
    <property type="entry name" value="UDP-Glycosyltransferase/glycogen phosphorylase"/>
    <property type="match status" value="1"/>
</dbReference>
<dbReference type="STRING" id="1798550.A2927_00340"/>
<protein>
    <submittedName>
        <fullName evidence="1">Uncharacterized protein</fullName>
    </submittedName>
</protein>
<dbReference type="Gene3D" id="3.40.50.12580">
    <property type="match status" value="1"/>
</dbReference>
<sequence length="455" mass="52789">MNDKLKTIFIPIYHAWESRNVLRTDVFLELKKRPDLKIILLVPEGKISYYQENFSGDNVIIEGAPPLKENYFIRILRKISRVMLNNGSLYWFSKVQLTVHHRLSRYLFERFCSWLGTLKFFRDLSRWKFQKLAQKDNYSIYFEKHRPDLVFLPDIYEAEDVYLGLASKKRGVKTVGMVRSWDNITSKGVCLFLPDKLIVHNEVIKEEAIKIIGFNGQDIAVVGLPHFDYYVNYQPTAKEKFFGDWGLNADVRYLLFVPYFGTYTEGVNEILEILDSALAAKQLPANLKIVLRMPPSYQPGYVKLYSSPRIIADYPGYKYSQSSDKGDWEFSDEDMFHLADSIYYAEMVLNFASTLTIDAVAFDKPVINIAFDGKKKRPFAYSISQVYAVEHFKNVLSTGGAPLVKSKSEMVEKINAYLNNPSLDRKERQAIVKQQCWRLDGHSGERAARFIQHQF</sequence>
<organism evidence="1 2">
    <name type="scientific">Candidatus Komeilibacteria bacterium RIFCSPLOWO2_01_FULL_45_10</name>
    <dbReference type="NCBI Taxonomy" id="1798550"/>
    <lineage>
        <taxon>Bacteria</taxon>
        <taxon>Candidatus Komeiliibacteriota</taxon>
    </lineage>
</organism>
<evidence type="ECO:0000313" key="2">
    <source>
        <dbReference type="Proteomes" id="UP000178849"/>
    </source>
</evidence>
<gene>
    <name evidence="1" type="ORF">A2927_00340</name>
</gene>
<dbReference type="AlphaFoldDB" id="A0A1G2BIA1"/>
<dbReference type="InterPro" id="IPR007554">
    <property type="entry name" value="Glycerophosphate_synth"/>
</dbReference>
<evidence type="ECO:0000313" key="1">
    <source>
        <dbReference type="EMBL" id="OGY88911.1"/>
    </source>
</evidence>
<accession>A0A1G2BIA1</accession>
<dbReference type="Proteomes" id="UP000178849">
    <property type="component" value="Unassembled WGS sequence"/>
</dbReference>